<dbReference type="SUPFAM" id="SSF56672">
    <property type="entry name" value="DNA/RNA polymerases"/>
    <property type="match status" value="1"/>
</dbReference>
<feature type="domain" description="Reverse transcriptase/retrotransposon-derived protein RNase H-like" evidence="2">
    <location>
        <begin position="191"/>
        <end position="237"/>
    </location>
</feature>
<dbReference type="Proteomes" id="UP000321393">
    <property type="component" value="Unassembled WGS sequence"/>
</dbReference>
<dbReference type="STRING" id="1194695.A0A5A7V504"/>
<dbReference type="InterPro" id="IPR051320">
    <property type="entry name" value="Viral_Replic_Matur_Polypro"/>
</dbReference>
<organism evidence="3 4">
    <name type="scientific">Cucumis melo var. makuwa</name>
    <name type="common">Oriental melon</name>
    <dbReference type="NCBI Taxonomy" id="1194695"/>
    <lineage>
        <taxon>Eukaryota</taxon>
        <taxon>Viridiplantae</taxon>
        <taxon>Streptophyta</taxon>
        <taxon>Embryophyta</taxon>
        <taxon>Tracheophyta</taxon>
        <taxon>Spermatophyta</taxon>
        <taxon>Magnoliopsida</taxon>
        <taxon>eudicotyledons</taxon>
        <taxon>Gunneridae</taxon>
        <taxon>Pentapetalae</taxon>
        <taxon>rosids</taxon>
        <taxon>fabids</taxon>
        <taxon>Cucurbitales</taxon>
        <taxon>Cucurbitaceae</taxon>
        <taxon>Benincaseae</taxon>
        <taxon>Cucumis</taxon>
    </lineage>
</organism>
<dbReference type="Gene3D" id="3.30.70.270">
    <property type="match status" value="1"/>
</dbReference>
<protein>
    <submittedName>
        <fullName evidence="3">Retrovirus-related Pol polyprotein from transposon 17.6</fullName>
    </submittedName>
</protein>
<dbReference type="PANTHER" id="PTHR33064">
    <property type="entry name" value="POL PROTEIN"/>
    <property type="match status" value="1"/>
</dbReference>
<dbReference type="Pfam" id="PF08284">
    <property type="entry name" value="RVP_2"/>
    <property type="match status" value="1"/>
</dbReference>
<feature type="compositionally biased region" description="Basic residues" evidence="1">
    <location>
        <begin position="1"/>
        <end position="11"/>
    </location>
</feature>
<dbReference type="InterPro" id="IPR021109">
    <property type="entry name" value="Peptidase_aspartic_dom_sf"/>
</dbReference>
<reference evidence="3 4" key="1">
    <citation type="submission" date="2019-08" db="EMBL/GenBank/DDBJ databases">
        <title>Draft genome sequences of two oriental melons (Cucumis melo L. var makuwa).</title>
        <authorList>
            <person name="Kwon S.-Y."/>
        </authorList>
    </citation>
    <scope>NUCLEOTIDE SEQUENCE [LARGE SCALE GENOMIC DNA]</scope>
    <source>
        <strain evidence="4">cv. SW 3</strain>
        <tissue evidence="3">Leaf</tissue>
    </source>
</reference>
<evidence type="ECO:0000259" key="2">
    <source>
        <dbReference type="Pfam" id="PF17919"/>
    </source>
</evidence>
<dbReference type="OrthoDB" id="415724at2759"/>
<comment type="caution">
    <text evidence="3">The sequence shown here is derived from an EMBL/GenBank/DDBJ whole genome shotgun (WGS) entry which is preliminary data.</text>
</comment>
<name>A0A5A7V504_CUCMM</name>
<dbReference type="InterPro" id="IPR043128">
    <property type="entry name" value="Rev_trsase/Diguanyl_cyclase"/>
</dbReference>
<dbReference type="InterPro" id="IPR043502">
    <property type="entry name" value="DNA/RNA_pol_sf"/>
</dbReference>
<dbReference type="InterPro" id="IPR041577">
    <property type="entry name" value="RT_RNaseH_2"/>
</dbReference>
<dbReference type="EMBL" id="SSTE01004728">
    <property type="protein sequence ID" value="KAA0062027.1"/>
    <property type="molecule type" value="Genomic_DNA"/>
</dbReference>
<dbReference type="Gene3D" id="2.40.70.10">
    <property type="entry name" value="Acid Proteases"/>
    <property type="match status" value="1"/>
</dbReference>
<evidence type="ECO:0000313" key="3">
    <source>
        <dbReference type="EMBL" id="KAA0062027.1"/>
    </source>
</evidence>
<evidence type="ECO:0000256" key="1">
    <source>
        <dbReference type="SAM" id="MobiDB-lite"/>
    </source>
</evidence>
<sequence length="237" mass="27320">MRLRRHSRRSRLQVQRRQNKTEARPSGVKGPGRPKLQGKSLNYKIEPLESGLKIRTLSGEVFLVELVCRGCKVKVEDTAMKVNLVLFELDELDVILEIDFLAKYHAVLNYSNKEVILRDLGDKFVIVFIGNILVYFPNVERHVEQLRVLLQTLKEERLFAKFSYYRRFMEGFSKLALPLKMLTRKAIKLEWSHDCEKSFQELKGRLTTTPVLALPTLGNGNEVFCNASHQGLGCVLM</sequence>
<accession>A0A5A7V504</accession>
<feature type="region of interest" description="Disordered" evidence="1">
    <location>
        <begin position="1"/>
        <end position="38"/>
    </location>
</feature>
<dbReference type="Pfam" id="PF17919">
    <property type="entry name" value="RT_RNaseH_2"/>
    <property type="match status" value="1"/>
</dbReference>
<proteinExistence type="predicted"/>
<gene>
    <name evidence="3" type="ORF">E6C27_scaffold89G003630</name>
</gene>
<evidence type="ECO:0000313" key="4">
    <source>
        <dbReference type="Proteomes" id="UP000321393"/>
    </source>
</evidence>
<dbReference type="AlphaFoldDB" id="A0A5A7V504"/>
<dbReference type="PANTHER" id="PTHR33064:SF29">
    <property type="entry name" value="PEPTIDASE A2 DOMAIN-CONTAINING PROTEIN-RELATED"/>
    <property type="match status" value="1"/>
</dbReference>